<evidence type="ECO:0000313" key="4">
    <source>
        <dbReference type="Proteomes" id="UP000018936"/>
    </source>
</evidence>
<gene>
    <name evidence="3" type="ORF">L345_00492</name>
</gene>
<sequence length="287" mass="32907">MKFMRFLLLDYMIVEQLFQDPTPGSMDGSEFSGSPYSHPQYSTYNDSWRFPNPGLLDLFDFGTEMVWSKVLLTITVLQPVEPRPQQLLLLMIVTDKTNQEAHSPLHSKYIQIQFKLYQHSYAFMRGSAELHLRGVKISCCCIQQWKPLEDANISFMEVSVQIGTAWCAASTLSFKLYANLGFTLEPRIFVKFLVVVHLTGRGLHFGCIPTAFGCLVTKELYGDLDNADKAINADVDERRFISPRHHYALWDKFLYHAISKLQSIGVINYQRDGGQIYAKCLYYPSDT</sequence>
<dbReference type="AlphaFoldDB" id="V8PH55"/>
<evidence type="ECO:0000256" key="1">
    <source>
        <dbReference type="SAM" id="SignalP"/>
    </source>
</evidence>
<accession>V8PH55</accession>
<organism evidence="3 4">
    <name type="scientific">Ophiophagus hannah</name>
    <name type="common">King cobra</name>
    <name type="synonym">Naja hannah</name>
    <dbReference type="NCBI Taxonomy" id="8665"/>
    <lineage>
        <taxon>Eukaryota</taxon>
        <taxon>Metazoa</taxon>
        <taxon>Chordata</taxon>
        <taxon>Craniata</taxon>
        <taxon>Vertebrata</taxon>
        <taxon>Euteleostomi</taxon>
        <taxon>Lepidosauria</taxon>
        <taxon>Squamata</taxon>
        <taxon>Bifurcata</taxon>
        <taxon>Unidentata</taxon>
        <taxon>Episquamata</taxon>
        <taxon>Toxicofera</taxon>
        <taxon>Serpentes</taxon>
        <taxon>Colubroidea</taxon>
        <taxon>Elapidae</taxon>
        <taxon>Elapinae</taxon>
        <taxon>Ophiophagus</taxon>
    </lineage>
</organism>
<proteinExistence type="predicted"/>
<feature type="non-terminal residue" evidence="3">
    <location>
        <position position="1"/>
    </location>
</feature>
<feature type="signal peptide" evidence="1">
    <location>
        <begin position="1"/>
        <end position="19"/>
    </location>
</feature>
<feature type="domain" description="Paired-box protein 2 C-terminal" evidence="2">
    <location>
        <begin position="24"/>
        <end position="57"/>
    </location>
</feature>
<name>V8PH55_OPHHA</name>
<keyword evidence="4" id="KW-1185">Reference proteome</keyword>
<evidence type="ECO:0000313" key="3">
    <source>
        <dbReference type="EMBL" id="ETE73670.1"/>
    </source>
</evidence>
<keyword evidence="1" id="KW-0732">Signal</keyword>
<reference evidence="3 4" key="1">
    <citation type="journal article" date="2013" name="Proc. Natl. Acad. Sci. U.S.A.">
        <title>The king cobra genome reveals dynamic gene evolution and adaptation in the snake venom system.</title>
        <authorList>
            <person name="Vonk F.J."/>
            <person name="Casewell N.R."/>
            <person name="Henkel C.V."/>
            <person name="Heimberg A.M."/>
            <person name="Jansen H.J."/>
            <person name="McCleary R.J."/>
            <person name="Kerkkamp H.M."/>
            <person name="Vos R.A."/>
            <person name="Guerreiro I."/>
            <person name="Calvete J.J."/>
            <person name="Wuster W."/>
            <person name="Woods A.E."/>
            <person name="Logan J.M."/>
            <person name="Harrison R.A."/>
            <person name="Castoe T.A."/>
            <person name="de Koning A.P."/>
            <person name="Pollock D.D."/>
            <person name="Yandell M."/>
            <person name="Calderon D."/>
            <person name="Renjifo C."/>
            <person name="Currier R.B."/>
            <person name="Salgado D."/>
            <person name="Pla D."/>
            <person name="Sanz L."/>
            <person name="Hyder A.S."/>
            <person name="Ribeiro J.M."/>
            <person name="Arntzen J.W."/>
            <person name="van den Thillart G.E."/>
            <person name="Boetzer M."/>
            <person name="Pirovano W."/>
            <person name="Dirks R.P."/>
            <person name="Spaink H.P."/>
            <person name="Duboule D."/>
            <person name="McGlinn E."/>
            <person name="Kini R.M."/>
            <person name="Richardson M.K."/>
        </authorList>
    </citation>
    <scope>NUCLEOTIDE SEQUENCE</scope>
    <source>
        <tissue evidence="3">Blood</tissue>
    </source>
</reference>
<dbReference type="OrthoDB" id="9806138at2759"/>
<evidence type="ECO:0000259" key="2">
    <source>
        <dbReference type="Pfam" id="PF12403"/>
    </source>
</evidence>
<dbReference type="EMBL" id="AZIM01000058">
    <property type="protein sequence ID" value="ETE73670.1"/>
    <property type="molecule type" value="Genomic_DNA"/>
</dbReference>
<dbReference type="InterPro" id="IPR022130">
    <property type="entry name" value="Pax2_C"/>
</dbReference>
<comment type="caution">
    <text evidence="3">The sequence shown here is derived from an EMBL/GenBank/DDBJ whole genome shotgun (WGS) entry which is preliminary data.</text>
</comment>
<protein>
    <recommendedName>
        <fullName evidence="2">Paired-box protein 2 C-terminal domain-containing protein</fullName>
    </recommendedName>
</protein>
<dbReference type="Proteomes" id="UP000018936">
    <property type="component" value="Unassembled WGS sequence"/>
</dbReference>
<feature type="chain" id="PRO_5004771468" description="Paired-box protein 2 C-terminal domain-containing protein" evidence="1">
    <location>
        <begin position="20"/>
        <end position="287"/>
    </location>
</feature>
<dbReference type="Pfam" id="PF12403">
    <property type="entry name" value="Pax2_C"/>
    <property type="match status" value="1"/>
</dbReference>